<evidence type="ECO:0000313" key="3">
    <source>
        <dbReference type="Proteomes" id="UP000503540"/>
    </source>
</evidence>
<protein>
    <recommendedName>
        <fullName evidence="4">PIG-L family deacetylase</fullName>
    </recommendedName>
</protein>
<dbReference type="EMBL" id="CP046172">
    <property type="protein sequence ID" value="QIS16909.1"/>
    <property type="molecule type" value="Genomic_DNA"/>
</dbReference>
<accession>A0A6G9YU95</accession>
<keyword evidence="3" id="KW-1185">Reference proteome</keyword>
<dbReference type="InterPro" id="IPR024078">
    <property type="entry name" value="LmbE-like_dom_sf"/>
</dbReference>
<dbReference type="Gene3D" id="3.40.50.10320">
    <property type="entry name" value="LmbE-like"/>
    <property type="match status" value="1"/>
</dbReference>
<proteinExistence type="predicted"/>
<gene>
    <name evidence="2" type="ORF">F5544_20460</name>
</gene>
<dbReference type="KEGG" id="nah:F5544_20460"/>
<evidence type="ECO:0000313" key="2">
    <source>
        <dbReference type="EMBL" id="QIS16909.1"/>
    </source>
</evidence>
<dbReference type="Pfam" id="PF02585">
    <property type="entry name" value="PIG-L"/>
    <property type="match status" value="1"/>
</dbReference>
<organism evidence="2 3">
    <name type="scientific">Nocardia arthritidis</name>
    <dbReference type="NCBI Taxonomy" id="228602"/>
    <lineage>
        <taxon>Bacteria</taxon>
        <taxon>Bacillati</taxon>
        <taxon>Actinomycetota</taxon>
        <taxon>Actinomycetes</taxon>
        <taxon>Mycobacteriales</taxon>
        <taxon>Nocardiaceae</taxon>
        <taxon>Nocardia</taxon>
    </lineage>
</organism>
<dbReference type="PANTHER" id="PTHR12993:SF30">
    <property type="entry name" value="N-ACETYL-ALPHA-D-GLUCOSAMINYL L-MALATE DEACETYLASE 1"/>
    <property type="match status" value="1"/>
</dbReference>
<dbReference type="InterPro" id="IPR003737">
    <property type="entry name" value="GlcNAc_PI_deacetylase-related"/>
</dbReference>
<keyword evidence="1" id="KW-0862">Zinc</keyword>
<dbReference type="GO" id="GO:0016137">
    <property type="term" value="P:glycoside metabolic process"/>
    <property type="evidence" value="ECO:0007669"/>
    <property type="project" value="UniProtKB-ARBA"/>
</dbReference>
<evidence type="ECO:0008006" key="4">
    <source>
        <dbReference type="Google" id="ProtNLM"/>
    </source>
</evidence>
<sequence>MSCWCCPGIWSGRSPRNCGISVSGARNWCIHCPPCIAPNGRTTRRSKLSRGDTHDESCPVLRRLRHADARRHRRYDSETDAAGGAAAPAMACDAVLRALRSQGFHPMPRARRRAHQELFPHLRGIGLQRFRDPGRPGRIVAHRYQRLVDHLRRHRRGIADRRAATPGAPASGRPAVLPGQLRRCAHRRAPGRDDREIHRLRYGRIDDGGAAAILVPLRGPHPGGRGEGDLTGRANAVVGERRILRAHPGGIRSAAARRRSGRRRLRCTRRAGPVVRIPAPGLLETRGHLQGTRRTRYGLPDRSAALDGLGAGVIRLTTGRVTEIAALGAHCDDIAIGMGGTLLTLARAHPRLRVRALVLCGAGTERENEEWAALEAFCPGAHVELTVLDLPDGHTPAHWDRVKRALNTFRRQTNPDLVFMPQPGDAHQDHRLLAELVPTEFRDELTLGYEILKWETDTPAPTVFQPLPVDLAEEKARLLLKHYPSQADRAWFDAQSFLGLSRLRGVQCRAPHAEAFVLAKATVDFGGK</sequence>
<reference evidence="2 3" key="1">
    <citation type="journal article" date="2019" name="ACS Chem. Biol.">
        <title>Identification and Mobilization of a Cryptic Antibiotic Biosynthesis Gene Locus from a Human-Pathogenic Nocardia Isolate.</title>
        <authorList>
            <person name="Herisse M."/>
            <person name="Ishida K."/>
            <person name="Porter J.L."/>
            <person name="Howden B."/>
            <person name="Hertweck C."/>
            <person name="Stinear T.P."/>
            <person name="Pidot S.J."/>
        </authorList>
    </citation>
    <scope>NUCLEOTIDE SEQUENCE [LARGE SCALE GENOMIC DNA]</scope>
    <source>
        <strain evidence="2 3">AUSMDU00012717</strain>
    </source>
</reference>
<dbReference type="AlphaFoldDB" id="A0A6G9YU95"/>
<dbReference type="SUPFAM" id="SSF102588">
    <property type="entry name" value="LmbE-like"/>
    <property type="match status" value="1"/>
</dbReference>
<evidence type="ECO:0000256" key="1">
    <source>
        <dbReference type="ARBA" id="ARBA00022833"/>
    </source>
</evidence>
<dbReference type="Proteomes" id="UP000503540">
    <property type="component" value="Chromosome"/>
</dbReference>
<name>A0A6G9YU95_9NOCA</name>
<dbReference type="PANTHER" id="PTHR12993">
    <property type="entry name" value="N-ACETYLGLUCOSAMINYL-PHOSPHATIDYLINOSITOL DE-N-ACETYLASE-RELATED"/>
    <property type="match status" value="1"/>
</dbReference>
<dbReference type="GO" id="GO:0016811">
    <property type="term" value="F:hydrolase activity, acting on carbon-nitrogen (but not peptide) bonds, in linear amides"/>
    <property type="evidence" value="ECO:0007669"/>
    <property type="project" value="TreeGrafter"/>
</dbReference>